<dbReference type="AlphaFoldDB" id="A0A0F9E3R0"/>
<accession>A0A0F9E3R0</accession>
<evidence type="ECO:0000313" key="1">
    <source>
        <dbReference type="EMBL" id="KKL24551.1"/>
    </source>
</evidence>
<name>A0A0F9E3R0_9ZZZZ</name>
<gene>
    <name evidence="1" type="ORF">LCGC14_2414180</name>
</gene>
<comment type="caution">
    <text evidence="1">The sequence shown here is derived from an EMBL/GenBank/DDBJ whole genome shotgun (WGS) entry which is preliminary data.</text>
</comment>
<dbReference type="EMBL" id="LAZR01036550">
    <property type="protein sequence ID" value="KKL24551.1"/>
    <property type="molecule type" value="Genomic_DNA"/>
</dbReference>
<feature type="non-terminal residue" evidence="1">
    <location>
        <position position="1"/>
    </location>
</feature>
<proteinExistence type="predicted"/>
<reference evidence="1" key="1">
    <citation type="journal article" date="2015" name="Nature">
        <title>Complex archaea that bridge the gap between prokaryotes and eukaryotes.</title>
        <authorList>
            <person name="Spang A."/>
            <person name="Saw J.H."/>
            <person name="Jorgensen S.L."/>
            <person name="Zaremba-Niedzwiedzka K."/>
            <person name="Martijn J."/>
            <person name="Lind A.E."/>
            <person name="van Eijk R."/>
            <person name="Schleper C."/>
            <person name="Guy L."/>
            <person name="Ettema T.J."/>
        </authorList>
    </citation>
    <scope>NUCLEOTIDE SEQUENCE</scope>
</reference>
<organism evidence="1">
    <name type="scientific">marine sediment metagenome</name>
    <dbReference type="NCBI Taxonomy" id="412755"/>
    <lineage>
        <taxon>unclassified sequences</taxon>
        <taxon>metagenomes</taxon>
        <taxon>ecological metagenomes</taxon>
    </lineage>
</organism>
<sequence>GDLTIGDDIFMSEDGIIGISASSERILFDGTGGFINLLGANVGINTSTPSFALSVNGIIEVFGAFLPDADSTRNIGSSTRFFQNFFIDNIVGPTVFNEAGADVDFRFEANGDVNALFIEGSSGNLGIGTSSPDTPLHIKGSNVGTIGSHPAGQLIIQNPTDSVTSNAVITGYESDGSGNPDQQLWYLGSSSSSNSNIIFLNRRNALLQFGTNNNTQMTILGNGNVGIGLTDPSEKLDVNGRIEITQQSGATNDGAIWNDSTQKAIQTFVSGIEQTLVGCIFTQTADQTIADTGTETTLFGTGVGTLTLPANFWVVGKTLRIEIHGDFADTGNPTAEVQAYYGATSLIDSGAITLSGLSGTEEWETEVIITCRSVGATGSLATVIDWEYETTTGSSAIERLDVAGTLTTIDTTASGALDVTFQWGTAVAANTITSEVGFVTVLN</sequence>
<protein>
    <submittedName>
        <fullName evidence="1">Uncharacterized protein</fullName>
    </submittedName>
</protein>